<accession>L8P172</accession>
<comment type="caution">
    <text evidence="1">The sequence shown here is derived from an EMBL/GenBank/DDBJ whole genome shotgun (WGS) entry which is preliminary data.</text>
</comment>
<sequence>MGMTGRQAAARMEVLTRLLDRRVGDAWRDV</sequence>
<dbReference type="Proteomes" id="UP000011205">
    <property type="component" value="Unassembled WGS sequence"/>
</dbReference>
<name>L8P172_STRVR</name>
<proteinExistence type="predicted"/>
<evidence type="ECO:0000313" key="2">
    <source>
        <dbReference type="Proteomes" id="UP000011205"/>
    </source>
</evidence>
<reference evidence="1 2" key="1">
    <citation type="journal article" date="2013" name="Genome Announc.">
        <title>Draft Genome Sequence of Streptomyces viridochromogenes Strain Tu57, Producer of Avilamycin.</title>
        <authorList>
            <person name="Gruning B.A."/>
            <person name="Erxleben A."/>
            <person name="Hahnlein A."/>
            <person name="Gunther S."/>
        </authorList>
    </citation>
    <scope>NUCLEOTIDE SEQUENCE [LARGE SCALE GENOMIC DNA]</scope>
    <source>
        <strain evidence="1 2">Tue57</strain>
    </source>
</reference>
<evidence type="ECO:0000313" key="1">
    <source>
        <dbReference type="EMBL" id="ELS51316.1"/>
    </source>
</evidence>
<dbReference type="AlphaFoldDB" id="L8P172"/>
<gene>
    <name evidence="1" type="ORF">STVIR_7715</name>
</gene>
<dbReference type="EMBL" id="AMLP01000236">
    <property type="protein sequence ID" value="ELS51316.1"/>
    <property type="molecule type" value="Genomic_DNA"/>
</dbReference>
<organism evidence="1 2">
    <name type="scientific">Streptomyces viridochromogenes Tue57</name>
    <dbReference type="NCBI Taxonomy" id="1160705"/>
    <lineage>
        <taxon>Bacteria</taxon>
        <taxon>Bacillati</taxon>
        <taxon>Actinomycetota</taxon>
        <taxon>Actinomycetes</taxon>
        <taxon>Kitasatosporales</taxon>
        <taxon>Streptomycetaceae</taxon>
        <taxon>Streptomyces</taxon>
    </lineage>
</organism>
<protein>
    <submittedName>
        <fullName evidence="1">Uncharacterized protein</fullName>
    </submittedName>
</protein>